<dbReference type="Proteomes" id="UP001229025">
    <property type="component" value="Unassembled WGS sequence"/>
</dbReference>
<reference evidence="3" key="1">
    <citation type="submission" date="2023-07" db="EMBL/GenBank/DDBJ databases">
        <title>Genome-based characterization of strain KMM 296 and proposal for reclassification of Cobetia litoralis and Cobetia pacifica, and emended description of the species Cobetia amphilecti and Cobetia marina.</title>
        <authorList>
            <person name="Balabanova L."/>
            <person name="Nedashkovskaya O."/>
        </authorList>
    </citation>
    <scope>NUCLEOTIDE SEQUENCE [LARGE SCALE GENOMIC DNA]</scope>
    <source>
        <strain evidence="3">NRIC 0815</strain>
    </source>
</reference>
<evidence type="ECO:0000313" key="3">
    <source>
        <dbReference type="Proteomes" id="UP001229025"/>
    </source>
</evidence>
<feature type="compositionally biased region" description="Polar residues" evidence="1">
    <location>
        <begin position="1"/>
        <end position="12"/>
    </location>
</feature>
<sequence>MLTSDSRTQTTLMGGRGDQVLGQPEDAALAEQWHNAEIRTRILKLARPLKDLLPPQTAESVAAQAQTICHLSRDQRWQLPGEQWQLRSQGSGWQLKCNGQLKCNAQPATATETQDAPDQLALAGLTDDVTGMQLGNRPLPRALWTLAAARHRGERHSVLAIAQISSVREALCWGELISRLRAPDGRPPRIALTLSHCTLPTLEASLYFLMPWLDSLTLTAAPGLETACLGVIKARFRLAEPAELDNATDDAFCRTA</sequence>
<evidence type="ECO:0000256" key="1">
    <source>
        <dbReference type="SAM" id="MobiDB-lite"/>
    </source>
</evidence>
<gene>
    <name evidence="2" type="ORF">QLT01_07255</name>
</gene>
<dbReference type="GeneID" id="97327390"/>
<comment type="caution">
    <text evidence="2">The sequence shown here is derived from an EMBL/GenBank/DDBJ whole genome shotgun (WGS) entry which is preliminary data.</text>
</comment>
<name>A0ABT6UN69_9GAMM</name>
<dbReference type="EMBL" id="JASCSA010000004">
    <property type="protein sequence ID" value="MDI5884150.1"/>
    <property type="molecule type" value="Genomic_DNA"/>
</dbReference>
<protein>
    <submittedName>
        <fullName evidence="2">Uncharacterized protein</fullName>
    </submittedName>
</protein>
<dbReference type="RefSeq" id="WP_284726669.1">
    <property type="nucleotide sequence ID" value="NZ_CP136695.1"/>
</dbReference>
<accession>A0ABT6UN69</accession>
<keyword evidence="3" id="KW-1185">Reference proteome</keyword>
<feature type="region of interest" description="Disordered" evidence="1">
    <location>
        <begin position="1"/>
        <end position="21"/>
    </location>
</feature>
<proteinExistence type="predicted"/>
<organism evidence="2 3">
    <name type="scientific">Cobetia amphilecti</name>
    <dbReference type="NCBI Taxonomy" id="1055104"/>
    <lineage>
        <taxon>Bacteria</taxon>
        <taxon>Pseudomonadati</taxon>
        <taxon>Pseudomonadota</taxon>
        <taxon>Gammaproteobacteria</taxon>
        <taxon>Oceanospirillales</taxon>
        <taxon>Halomonadaceae</taxon>
        <taxon>Cobetia</taxon>
    </lineage>
</organism>
<evidence type="ECO:0000313" key="2">
    <source>
        <dbReference type="EMBL" id="MDI5884150.1"/>
    </source>
</evidence>